<accession>A0A2P9AEX8</accession>
<dbReference type="Proteomes" id="UP000245698">
    <property type="component" value="Unassembled WGS sequence"/>
</dbReference>
<sequence>MSGGLQFDEETSRKVEALYLTPDVVAQRCQVLKALQLREGERVLDIGSGPGLLAYDMAASVGRDGRVCGIDISEDMLAMSRKRCADLPWTEYQRANATNLPYPDSSFDAAVSTQVYEYVADIPAALAELCRVTCPGGRVVVLDTDYRSLVIHTEDEARMGRVLSAWEEHFVHAGLPRILSGHLRDAGFTIRQRNVIPMFNPEYHDNTYGKRALGIMASFAVGRRGVSQEEANAWLAEFAELGKQGKFFFSLNRYLFVADKVAAA</sequence>
<name>A0A2P9AEX8_9HYPH</name>
<keyword evidence="6" id="KW-1185">Reference proteome</keyword>
<reference evidence="6" key="1">
    <citation type="submission" date="2016-12" db="EMBL/GenBank/DDBJ databases">
        <authorList>
            <person name="Brunel B."/>
        </authorList>
    </citation>
    <scope>NUCLEOTIDE SEQUENCE [LARGE SCALE GENOMIC DNA]</scope>
</reference>
<dbReference type="PANTHER" id="PTHR43464">
    <property type="entry name" value="METHYLTRANSFERASE"/>
    <property type="match status" value="1"/>
</dbReference>
<dbReference type="SUPFAM" id="SSF53335">
    <property type="entry name" value="S-adenosyl-L-methionine-dependent methyltransferases"/>
    <property type="match status" value="1"/>
</dbReference>
<dbReference type="Pfam" id="PF08241">
    <property type="entry name" value="Methyltransf_11"/>
    <property type="match status" value="1"/>
</dbReference>
<evidence type="ECO:0000256" key="3">
    <source>
        <dbReference type="ARBA" id="ARBA00022691"/>
    </source>
</evidence>
<dbReference type="EMBL" id="FUIG01000013">
    <property type="protein sequence ID" value="SJM29689.1"/>
    <property type="molecule type" value="Genomic_DNA"/>
</dbReference>
<dbReference type="CDD" id="cd02440">
    <property type="entry name" value="AdoMet_MTases"/>
    <property type="match status" value="1"/>
</dbReference>
<dbReference type="GO" id="GO:0032259">
    <property type="term" value="P:methylation"/>
    <property type="evidence" value="ECO:0007669"/>
    <property type="project" value="UniProtKB-KW"/>
</dbReference>
<keyword evidence="1 5" id="KW-0489">Methyltransferase</keyword>
<evidence type="ECO:0000256" key="2">
    <source>
        <dbReference type="ARBA" id="ARBA00022679"/>
    </source>
</evidence>
<dbReference type="InterPro" id="IPR029063">
    <property type="entry name" value="SAM-dependent_MTases_sf"/>
</dbReference>
<proteinExistence type="predicted"/>
<dbReference type="PANTHER" id="PTHR43464:SF19">
    <property type="entry name" value="UBIQUINONE BIOSYNTHESIS O-METHYLTRANSFERASE, MITOCHONDRIAL"/>
    <property type="match status" value="1"/>
</dbReference>
<dbReference type="InterPro" id="IPR013216">
    <property type="entry name" value="Methyltransf_11"/>
</dbReference>
<organism evidence="5 6">
    <name type="scientific">Mesorhizobium delmotii</name>
    <dbReference type="NCBI Taxonomy" id="1631247"/>
    <lineage>
        <taxon>Bacteria</taxon>
        <taxon>Pseudomonadati</taxon>
        <taxon>Pseudomonadota</taxon>
        <taxon>Alphaproteobacteria</taxon>
        <taxon>Hyphomicrobiales</taxon>
        <taxon>Phyllobacteriaceae</taxon>
        <taxon>Mesorhizobium</taxon>
    </lineage>
</organism>
<keyword evidence="2 5" id="KW-0808">Transferase</keyword>
<dbReference type="GO" id="GO:0008757">
    <property type="term" value="F:S-adenosylmethionine-dependent methyltransferase activity"/>
    <property type="evidence" value="ECO:0007669"/>
    <property type="project" value="InterPro"/>
</dbReference>
<protein>
    <submittedName>
        <fullName evidence="5">Methyltransferase type 11</fullName>
    </submittedName>
</protein>
<dbReference type="RefSeq" id="WP_123147119.1">
    <property type="nucleotide sequence ID" value="NZ_FUIG01000013.1"/>
</dbReference>
<evidence type="ECO:0000256" key="1">
    <source>
        <dbReference type="ARBA" id="ARBA00022603"/>
    </source>
</evidence>
<evidence type="ECO:0000313" key="6">
    <source>
        <dbReference type="Proteomes" id="UP000245698"/>
    </source>
</evidence>
<dbReference type="AlphaFoldDB" id="A0A2P9AEX8"/>
<evidence type="ECO:0000259" key="4">
    <source>
        <dbReference type="Pfam" id="PF08241"/>
    </source>
</evidence>
<feature type="domain" description="Methyltransferase type 11" evidence="4">
    <location>
        <begin position="44"/>
        <end position="141"/>
    </location>
</feature>
<keyword evidence="3" id="KW-0949">S-adenosyl-L-methionine</keyword>
<evidence type="ECO:0000313" key="5">
    <source>
        <dbReference type="EMBL" id="SJM29689.1"/>
    </source>
</evidence>
<gene>
    <name evidence="5" type="ORF">BQ8482_111619</name>
</gene>
<dbReference type="Gene3D" id="3.40.50.150">
    <property type="entry name" value="Vaccinia Virus protein VP39"/>
    <property type="match status" value="1"/>
</dbReference>